<reference evidence="1" key="2">
    <citation type="journal article" date="2023" name="Syst. Appl. Microbiol.">
        <title>Govania unica gen. nov., sp. nov., a rare biosphere bacterium that represents a novel family in the class Alphaproteobacteria.</title>
        <authorList>
            <person name="Vandamme P."/>
            <person name="Peeters C."/>
            <person name="Hettiarachchi A."/>
            <person name="Cnockaert M."/>
            <person name="Carlier A."/>
        </authorList>
    </citation>
    <scope>NUCLEOTIDE SEQUENCE</scope>
    <source>
        <strain evidence="1">LMG 31809</strain>
    </source>
</reference>
<proteinExistence type="predicted"/>
<name>A0A9X3TVT9_9PROT</name>
<accession>A0A9X3TVT9</accession>
<evidence type="ECO:0000313" key="1">
    <source>
        <dbReference type="EMBL" id="MDA5192688.1"/>
    </source>
</evidence>
<keyword evidence="2" id="KW-1185">Reference proteome</keyword>
<evidence type="ECO:0000313" key="2">
    <source>
        <dbReference type="Proteomes" id="UP001141619"/>
    </source>
</evidence>
<dbReference type="AlphaFoldDB" id="A0A9X3TVT9"/>
<gene>
    <name evidence="1" type="ORF">NYP16_01790</name>
</gene>
<reference evidence="1" key="1">
    <citation type="submission" date="2022-08" db="EMBL/GenBank/DDBJ databases">
        <authorList>
            <person name="Vandamme P."/>
            <person name="Hettiarachchi A."/>
            <person name="Peeters C."/>
            <person name="Cnockaert M."/>
            <person name="Carlier A."/>
        </authorList>
    </citation>
    <scope>NUCLEOTIDE SEQUENCE</scope>
    <source>
        <strain evidence="1">LMG 31809</strain>
    </source>
</reference>
<dbReference type="RefSeq" id="WP_274942392.1">
    <property type="nucleotide sequence ID" value="NZ_JANWOI010000001.1"/>
</dbReference>
<comment type="caution">
    <text evidence="1">The sequence shown here is derived from an EMBL/GenBank/DDBJ whole genome shotgun (WGS) entry which is preliminary data.</text>
</comment>
<sequence>MKVISPLADLDVEVGSITREGNMLVVKSAEGKGIPTTVYIKPQDALTLLRAIFGSRSAVGFLLLFPLYWWRARKGGEEAVADHDNSDLNNPWA</sequence>
<protein>
    <submittedName>
        <fullName evidence="1">Uncharacterized protein</fullName>
    </submittedName>
</protein>
<dbReference type="EMBL" id="JANWOI010000001">
    <property type="protein sequence ID" value="MDA5192688.1"/>
    <property type="molecule type" value="Genomic_DNA"/>
</dbReference>
<dbReference type="Proteomes" id="UP001141619">
    <property type="component" value="Unassembled WGS sequence"/>
</dbReference>
<organism evidence="1 2">
    <name type="scientific">Govanella unica</name>
    <dbReference type="NCBI Taxonomy" id="2975056"/>
    <lineage>
        <taxon>Bacteria</taxon>
        <taxon>Pseudomonadati</taxon>
        <taxon>Pseudomonadota</taxon>
        <taxon>Alphaproteobacteria</taxon>
        <taxon>Emcibacterales</taxon>
        <taxon>Govanellaceae</taxon>
        <taxon>Govanella</taxon>
    </lineage>
</organism>